<protein>
    <submittedName>
        <fullName evidence="1">Uncharacterized protein</fullName>
    </submittedName>
</protein>
<dbReference type="STRING" id="408074.SAMN05660909_05582"/>
<dbReference type="Proteomes" id="UP000199656">
    <property type="component" value="Unassembled WGS sequence"/>
</dbReference>
<gene>
    <name evidence="1" type="ORF">SAMN05660909_05582</name>
</gene>
<keyword evidence="2" id="KW-1185">Reference proteome</keyword>
<reference evidence="2" key="1">
    <citation type="submission" date="2016-10" db="EMBL/GenBank/DDBJ databases">
        <authorList>
            <person name="Varghese N."/>
            <person name="Submissions S."/>
        </authorList>
    </citation>
    <scope>NUCLEOTIDE SEQUENCE [LARGE SCALE GENOMIC DNA]</scope>
    <source>
        <strain evidence="2">DSM 23920</strain>
    </source>
</reference>
<evidence type="ECO:0000313" key="2">
    <source>
        <dbReference type="Proteomes" id="UP000199656"/>
    </source>
</evidence>
<accession>A0A1H4GRG2</accession>
<organism evidence="1 2">
    <name type="scientific">Chitinophaga terrae</name>
    <name type="common">ex Kim and Jung 2007</name>
    <dbReference type="NCBI Taxonomy" id="408074"/>
    <lineage>
        <taxon>Bacteria</taxon>
        <taxon>Pseudomonadati</taxon>
        <taxon>Bacteroidota</taxon>
        <taxon>Chitinophagia</taxon>
        <taxon>Chitinophagales</taxon>
        <taxon>Chitinophagaceae</taxon>
        <taxon>Chitinophaga</taxon>
    </lineage>
</organism>
<evidence type="ECO:0000313" key="1">
    <source>
        <dbReference type="EMBL" id="SEB11418.1"/>
    </source>
</evidence>
<proteinExistence type="predicted"/>
<dbReference type="AlphaFoldDB" id="A0A1H4GRG2"/>
<name>A0A1H4GRG2_9BACT</name>
<dbReference type="EMBL" id="FNRL01000050">
    <property type="protein sequence ID" value="SEB11418.1"/>
    <property type="molecule type" value="Genomic_DNA"/>
</dbReference>
<sequence>MKKNKSYDAVAEARRIKEEMSLKYYGNIELLLKDLKEVRKRYKLRTKKTL</sequence>